<name>A0AA49X471_9VIRU</name>
<evidence type="ECO:0000259" key="1">
    <source>
        <dbReference type="Pfam" id="PF10651"/>
    </source>
</evidence>
<feature type="domain" description="BppU N-terminal" evidence="1">
    <location>
        <begin position="6"/>
        <end position="123"/>
    </location>
</feature>
<protein>
    <submittedName>
        <fullName evidence="2">Beta protein</fullName>
    </submittedName>
</protein>
<reference evidence="2" key="1">
    <citation type="submission" date="2023-04" db="EMBL/GenBank/DDBJ databases">
        <title>The human skin virome in hidradenitis suppurativa patients.</title>
        <authorList>
            <person name="Jansen D."/>
        </authorList>
    </citation>
    <scope>NUCLEOTIDE SEQUENCE</scope>
    <source>
        <strain evidence="2">VC4_HSPhageA</strain>
    </source>
</reference>
<organism evidence="2">
    <name type="scientific">Firmicutes phage HS16</name>
    <dbReference type="NCBI Taxonomy" id="3056394"/>
    <lineage>
        <taxon>Viruses</taxon>
    </lineage>
</organism>
<dbReference type="EMBL" id="OQ890324">
    <property type="protein sequence ID" value="WLJ26264.1"/>
    <property type="molecule type" value="Genomic_DNA"/>
</dbReference>
<dbReference type="Gene3D" id="2.60.40.3350">
    <property type="match status" value="1"/>
</dbReference>
<sequence>MKKVFNVDLDIKRSTSALVGAVQYDNNTSVLSIVLKDGNKPFDVPDGYDVELVFRRPDKKIFIVGGEIETKDKDKILNFTLDSSMLSVFGIADIEIRISKDDEVLTTGRFALEIRESLLSSSDDVVSIARVSAIPTKKVWDILLEAGHFKREN</sequence>
<dbReference type="InterPro" id="IPR018913">
    <property type="entry name" value="BppU_N"/>
</dbReference>
<dbReference type="Pfam" id="PF10651">
    <property type="entry name" value="BppU_N"/>
    <property type="match status" value="1"/>
</dbReference>
<evidence type="ECO:0000313" key="2">
    <source>
        <dbReference type="EMBL" id="WLJ26264.1"/>
    </source>
</evidence>
<proteinExistence type="predicted"/>
<accession>A0AA49X471</accession>